<accession>A0A7X2L5N5</accession>
<evidence type="ECO:0000313" key="2">
    <source>
        <dbReference type="EMBL" id="MRN56931.1"/>
    </source>
</evidence>
<dbReference type="Proteomes" id="UP000463051">
    <property type="component" value="Unassembled WGS sequence"/>
</dbReference>
<keyword evidence="1" id="KW-1133">Transmembrane helix</keyword>
<dbReference type="EMBL" id="WJXB01000017">
    <property type="protein sequence ID" value="MRN56931.1"/>
    <property type="molecule type" value="Genomic_DNA"/>
</dbReference>
<feature type="transmembrane region" description="Helical" evidence="1">
    <location>
        <begin position="61"/>
        <end position="80"/>
    </location>
</feature>
<keyword evidence="1" id="KW-0472">Membrane</keyword>
<evidence type="ECO:0000313" key="3">
    <source>
        <dbReference type="Proteomes" id="UP000463051"/>
    </source>
</evidence>
<feature type="transmembrane region" description="Helical" evidence="1">
    <location>
        <begin position="33"/>
        <end position="55"/>
    </location>
</feature>
<proteinExistence type="predicted"/>
<reference evidence="2 3" key="1">
    <citation type="submission" date="2019-11" db="EMBL/GenBank/DDBJ databases">
        <title>Paenibacillus monticola sp. nov., a novel PGPR strain isolated from mountain sample in China.</title>
        <authorList>
            <person name="Zhao Q."/>
            <person name="Li H.-P."/>
            <person name="Zhang J.-L."/>
        </authorList>
    </citation>
    <scope>NUCLEOTIDE SEQUENCE [LARGE SCALE GENOMIC DNA]</scope>
    <source>
        <strain evidence="2 3">LC-T2</strain>
    </source>
</reference>
<feature type="transmembrane region" description="Helical" evidence="1">
    <location>
        <begin position="6"/>
        <end position="26"/>
    </location>
</feature>
<name>A0A7X2L5N5_9BACL</name>
<evidence type="ECO:0000256" key="1">
    <source>
        <dbReference type="SAM" id="Phobius"/>
    </source>
</evidence>
<comment type="caution">
    <text evidence="2">The sequence shown here is derived from an EMBL/GenBank/DDBJ whole genome shotgun (WGS) entry which is preliminary data.</text>
</comment>
<dbReference type="RefSeq" id="WP_195724508.1">
    <property type="nucleotide sequence ID" value="NZ_WJXB01000017.1"/>
</dbReference>
<organism evidence="2 3">
    <name type="scientific">Paenibacillus monticola</name>
    <dbReference type="NCBI Taxonomy" id="2666075"/>
    <lineage>
        <taxon>Bacteria</taxon>
        <taxon>Bacillati</taxon>
        <taxon>Bacillota</taxon>
        <taxon>Bacilli</taxon>
        <taxon>Bacillales</taxon>
        <taxon>Paenibacillaceae</taxon>
        <taxon>Paenibacillus</taxon>
    </lineage>
</organism>
<sequence>MFALPVGFGMFYALVVIAFNTGDGMFSNHNEPLASFAAFIAIIGILIYLSIGFLLYKSFRFMITTLLIIVASTILSLPIIEISTKIHDSYRNFFAEHNTDNYVSKLQSEFINNKSPFKFDFEESNKETLYYGDLNRLQFEKIDENTTLSTDEIDELLLSLPVNKKGFRVEFVFGKYYPEYKMKISGIAIFLDQNKNPTGCSNGVGTDYSLCEKYDDSK</sequence>
<keyword evidence="3" id="KW-1185">Reference proteome</keyword>
<dbReference type="AlphaFoldDB" id="A0A7X2L5N5"/>
<gene>
    <name evidence="2" type="ORF">GJB61_28685</name>
</gene>
<protein>
    <submittedName>
        <fullName evidence="2">Uncharacterized protein</fullName>
    </submittedName>
</protein>
<keyword evidence="1" id="KW-0812">Transmembrane</keyword>